<dbReference type="Pfam" id="PF02519">
    <property type="entry name" value="Auxin_inducible"/>
    <property type="match status" value="1"/>
</dbReference>
<sequence length="290" mass="32330">MSRTRMRWRLGAGPRSVGPFRTDHNRAPKPCGTGAGGIPHPLRGWVSRPTMITPQGTTAQASRAGRVHQLKLPPVAPRSKQDQEIHVAVTLFYPFVCFFSVTNSATWVAPMSRDFTIIVERQFYKYLSKRPHLPSRSVPFLLRFRPQTQRTRILVAMIPMRLIRRLSRVADSTSQDASPPAAKGRAGRRKLRKPVPEGHVPMCVGEEMERFSVPAEVLGRPAFLELLRRSAQEYGYEQSGVLRIPCPVPLFARLLVLSSASDAAGEIALDELLRSLPEDLPSSSPADPRL</sequence>
<accession>A0A8J5EQI2</accession>
<organism evidence="3 4">
    <name type="scientific">Zingiber officinale</name>
    <name type="common">Ginger</name>
    <name type="synonym">Amomum zingiber</name>
    <dbReference type="NCBI Taxonomy" id="94328"/>
    <lineage>
        <taxon>Eukaryota</taxon>
        <taxon>Viridiplantae</taxon>
        <taxon>Streptophyta</taxon>
        <taxon>Embryophyta</taxon>
        <taxon>Tracheophyta</taxon>
        <taxon>Spermatophyta</taxon>
        <taxon>Magnoliopsida</taxon>
        <taxon>Liliopsida</taxon>
        <taxon>Zingiberales</taxon>
        <taxon>Zingiberaceae</taxon>
        <taxon>Zingiber</taxon>
    </lineage>
</organism>
<name>A0A8J5EQI2_ZINOF</name>
<reference evidence="3 4" key="1">
    <citation type="submission" date="2020-08" db="EMBL/GenBank/DDBJ databases">
        <title>Plant Genome Project.</title>
        <authorList>
            <person name="Zhang R.-G."/>
        </authorList>
    </citation>
    <scope>NUCLEOTIDE SEQUENCE [LARGE SCALE GENOMIC DNA]</scope>
    <source>
        <tissue evidence="3">Rhizome</tissue>
    </source>
</reference>
<proteinExistence type="inferred from homology"/>
<evidence type="ECO:0008006" key="5">
    <source>
        <dbReference type="Google" id="ProtNLM"/>
    </source>
</evidence>
<dbReference type="Proteomes" id="UP000734854">
    <property type="component" value="Unassembled WGS sequence"/>
</dbReference>
<protein>
    <recommendedName>
        <fullName evidence="5">SAUR-like auxin-responsive protein family</fullName>
    </recommendedName>
</protein>
<evidence type="ECO:0000313" key="3">
    <source>
        <dbReference type="EMBL" id="KAG6470388.1"/>
    </source>
</evidence>
<dbReference type="AlphaFoldDB" id="A0A8J5EQI2"/>
<feature type="region of interest" description="Disordered" evidence="2">
    <location>
        <begin position="171"/>
        <end position="193"/>
    </location>
</feature>
<feature type="region of interest" description="Disordered" evidence="2">
    <location>
        <begin position="1"/>
        <end position="39"/>
    </location>
</feature>
<dbReference type="InterPro" id="IPR003676">
    <property type="entry name" value="SAUR_fam"/>
</dbReference>
<evidence type="ECO:0000313" key="4">
    <source>
        <dbReference type="Proteomes" id="UP000734854"/>
    </source>
</evidence>
<evidence type="ECO:0000256" key="1">
    <source>
        <dbReference type="ARBA" id="ARBA00006974"/>
    </source>
</evidence>
<comment type="similarity">
    <text evidence="1">Belongs to the ARG7 family.</text>
</comment>
<gene>
    <name evidence="3" type="ORF">ZIOFF_071457</name>
</gene>
<comment type="caution">
    <text evidence="3">The sequence shown here is derived from an EMBL/GenBank/DDBJ whole genome shotgun (WGS) entry which is preliminary data.</text>
</comment>
<dbReference type="GO" id="GO:0009733">
    <property type="term" value="P:response to auxin"/>
    <property type="evidence" value="ECO:0007669"/>
    <property type="project" value="InterPro"/>
</dbReference>
<dbReference type="PANTHER" id="PTHR31374:SF198">
    <property type="entry name" value="AUXIN-RESPONSIVE PROTEIN SAUR72"/>
    <property type="match status" value="1"/>
</dbReference>
<evidence type="ECO:0000256" key="2">
    <source>
        <dbReference type="SAM" id="MobiDB-lite"/>
    </source>
</evidence>
<dbReference type="PANTHER" id="PTHR31374">
    <property type="entry name" value="AUXIN-INDUCED PROTEIN-LIKE-RELATED"/>
    <property type="match status" value="1"/>
</dbReference>
<keyword evidence="4" id="KW-1185">Reference proteome</keyword>
<dbReference type="EMBL" id="JACMSC010000021">
    <property type="protein sequence ID" value="KAG6470388.1"/>
    <property type="molecule type" value="Genomic_DNA"/>
</dbReference>